<dbReference type="Proteomes" id="UP000001072">
    <property type="component" value="Unassembled WGS sequence"/>
</dbReference>
<dbReference type="OrthoDB" id="3254880at2759"/>
<dbReference type="AlphaFoldDB" id="F4SDK3"/>
<sequence>MDCYLQPLCSLPPGQEAGKVKELAENMNIQKHRELLMQFCLEFPEANCKKAPKELPIDFYNAKWFAQLNPGQKRLIPNAGQNSTDEDVSQGPADDADMDACIKSGAAPFQNWCRTSNGLLYSMDKLNMSPEGLAKARITEALEDPLENIPMVLTAKEVAALDAIETNDMLLL</sequence>
<name>F4SDK3_MELLP</name>
<dbReference type="GeneID" id="18925352"/>
<evidence type="ECO:0000313" key="1">
    <source>
        <dbReference type="EMBL" id="EGF97275.1"/>
    </source>
</evidence>
<proteinExistence type="predicted"/>
<dbReference type="KEGG" id="mlr:MELLADRAFT_114464"/>
<accession>F4SDK3</accession>
<keyword evidence="2" id="KW-1185">Reference proteome</keyword>
<protein>
    <submittedName>
        <fullName evidence="1">Uncharacterized protein</fullName>
    </submittedName>
</protein>
<dbReference type="VEuPathDB" id="FungiDB:MELLADRAFT_114464"/>
<dbReference type="RefSeq" id="XP_007419454.1">
    <property type="nucleotide sequence ID" value="XM_007419392.1"/>
</dbReference>
<evidence type="ECO:0000313" key="2">
    <source>
        <dbReference type="Proteomes" id="UP000001072"/>
    </source>
</evidence>
<dbReference type="HOGENOM" id="CLU_1555620_0_0_1"/>
<gene>
    <name evidence="1" type="ORF">MELLADRAFT_114464</name>
</gene>
<dbReference type="EMBL" id="GL883263">
    <property type="protein sequence ID" value="EGF97275.1"/>
    <property type="molecule type" value="Genomic_DNA"/>
</dbReference>
<organism evidence="2">
    <name type="scientific">Melampsora larici-populina (strain 98AG31 / pathotype 3-4-7)</name>
    <name type="common">Poplar leaf rust fungus</name>
    <dbReference type="NCBI Taxonomy" id="747676"/>
    <lineage>
        <taxon>Eukaryota</taxon>
        <taxon>Fungi</taxon>
        <taxon>Dikarya</taxon>
        <taxon>Basidiomycota</taxon>
        <taxon>Pucciniomycotina</taxon>
        <taxon>Pucciniomycetes</taxon>
        <taxon>Pucciniales</taxon>
        <taxon>Melampsoraceae</taxon>
        <taxon>Melampsora</taxon>
    </lineage>
</organism>
<reference evidence="2" key="1">
    <citation type="journal article" date="2011" name="Proc. Natl. Acad. Sci. U.S.A.">
        <title>Obligate biotrophy features unraveled by the genomic analysis of rust fungi.</title>
        <authorList>
            <person name="Duplessis S."/>
            <person name="Cuomo C.A."/>
            <person name="Lin Y.-C."/>
            <person name="Aerts A."/>
            <person name="Tisserant E."/>
            <person name="Veneault-Fourrey C."/>
            <person name="Joly D.L."/>
            <person name="Hacquard S."/>
            <person name="Amselem J."/>
            <person name="Cantarel B.L."/>
            <person name="Chiu R."/>
            <person name="Coutinho P.M."/>
            <person name="Feau N."/>
            <person name="Field M."/>
            <person name="Frey P."/>
            <person name="Gelhaye E."/>
            <person name="Goldberg J."/>
            <person name="Grabherr M.G."/>
            <person name="Kodira C.D."/>
            <person name="Kohler A."/>
            <person name="Kuees U."/>
            <person name="Lindquist E.A."/>
            <person name="Lucas S.M."/>
            <person name="Mago R."/>
            <person name="Mauceli E."/>
            <person name="Morin E."/>
            <person name="Murat C."/>
            <person name="Pangilinan J.L."/>
            <person name="Park R."/>
            <person name="Pearson M."/>
            <person name="Quesneville H."/>
            <person name="Rouhier N."/>
            <person name="Sakthikumar S."/>
            <person name="Salamov A.A."/>
            <person name="Schmutz J."/>
            <person name="Selles B."/>
            <person name="Shapiro H."/>
            <person name="Tanguay P."/>
            <person name="Tuskan G.A."/>
            <person name="Henrissat B."/>
            <person name="Van de Peer Y."/>
            <person name="Rouze P."/>
            <person name="Ellis J.G."/>
            <person name="Dodds P.N."/>
            <person name="Schein J.E."/>
            <person name="Zhong S."/>
            <person name="Hamelin R.C."/>
            <person name="Grigoriev I.V."/>
            <person name="Szabo L.J."/>
            <person name="Martin F."/>
        </authorList>
    </citation>
    <scope>NUCLEOTIDE SEQUENCE [LARGE SCALE GENOMIC DNA]</scope>
    <source>
        <strain evidence="2">98AG31 / pathotype 3-4-7</strain>
    </source>
</reference>
<dbReference type="InParanoid" id="F4SDK3"/>